<feature type="region of interest" description="Disordered" evidence="1">
    <location>
        <begin position="119"/>
        <end position="144"/>
    </location>
</feature>
<evidence type="ECO:0000313" key="2">
    <source>
        <dbReference type="EMBL" id="KAK4815186.1"/>
    </source>
</evidence>
<dbReference type="EMBL" id="JAUNZN010000010">
    <property type="protein sequence ID" value="KAK4815186.1"/>
    <property type="molecule type" value="Genomic_DNA"/>
</dbReference>
<evidence type="ECO:0000256" key="1">
    <source>
        <dbReference type="SAM" id="MobiDB-lite"/>
    </source>
</evidence>
<sequence length="197" mass="22675">MIRGIELLSYEERLRELGLFSLEKQSLQGDVITAFQTLKLELKDLDRPPKVQRHSCFNEKPPTNFCGLSVEASRKTGTQKWAHSTTFLDLLKQTEGGGKAVGAAEVALAVGFTKRALKEEPRELNADPQRDTDHGRERHHPPYAIAPVRRKKDMDLLERVQRRATMMIQGLEHLSYEDRLRELGLFSLEKRRLWETL</sequence>
<accession>A0AAN7N052</accession>
<dbReference type="AlphaFoldDB" id="A0AAN7N052"/>
<comment type="caution">
    <text evidence="2">The sequence shown here is derived from an EMBL/GenBank/DDBJ whole genome shotgun (WGS) entry which is preliminary data.</text>
</comment>
<proteinExistence type="predicted"/>
<dbReference type="Proteomes" id="UP001333110">
    <property type="component" value="Unassembled WGS sequence"/>
</dbReference>
<protein>
    <submittedName>
        <fullName evidence="2">Uncharacterized protein</fullName>
    </submittedName>
</protein>
<keyword evidence="3" id="KW-1185">Reference proteome</keyword>
<evidence type="ECO:0000313" key="3">
    <source>
        <dbReference type="Proteomes" id="UP001333110"/>
    </source>
</evidence>
<organism evidence="2 3">
    <name type="scientific">Mycteria americana</name>
    <name type="common">Wood stork</name>
    <dbReference type="NCBI Taxonomy" id="33587"/>
    <lineage>
        <taxon>Eukaryota</taxon>
        <taxon>Metazoa</taxon>
        <taxon>Chordata</taxon>
        <taxon>Craniata</taxon>
        <taxon>Vertebrata</taxon>
        <taxon>Euteleostomi</taxon>
        <taxon>Archelosauria</taxon>
        <taxon>Archosauria</taxon>
        <taxon>Dinosauria</taxon>
        <taxon>Saurischia</taxon>
        <taxon>Theropoda</taxon>
        <taxon>Coelurosauria</taxon>
        <taxon>Aves</taxon>
        <taxon>Neognathae</taxon>
        <taxon>Neoaves</taxon>
        <taxon>Aequornithes</taxon>
        <taxon>Ciconiiformes</taxon>
        <taxon>Ciconiidae</taxon>
        <taxon>Mycteria</taxon>
    </lineage>
</organism>
<reference evidence="2 3" key="1">
    <citation type="journal article" date="2023" name="J. Hered.">
        <title>Chromosome-level genome of the wood stork (Mycteria americana) provides insight into avian chromosome evolution.</title>
        <authorList>
            <person name="Flamio R. Jr."/>
            <person name="Ramstad K.M."/>
        </authorList>
    </citation>
    <scope>NUCLEOTIDE SEQUENCE [LARGE SCALE GENOMIC DNA]</scope>
    <source>
        <strain evidence="2">JAX WOST 10</strain>
    </source>
</reference>
<feature type="compositionally biased region" description="Basic and acidic residues" evidence="1">
    <location>
        <begin position="119"/>
        <end position="136"/>
    </location>
</feature>
<gene>
    <name evidence="2" type="ORF">QYF61_021046</name>
</gene>
<name>A0AAN7N052_MYCAM</name>